<dbReference type="PROSITE" id="PS51819">
    <property type="entry name" value="VOC"/>
    <property type="match status" value="1"/>
</dbReference>
<protein>
    <recommendedName>
        <fullName evidence="2">Bleomycin resistance protein</fullName>
    </recommendedName>
</protein>
<accession>A0A1C6RUH6</accession>
<keyword evidence="6" id="KW-1185">Reference proteome</keyword>
<dbReference type="Pfam" id="PF00903">
    <property type="entry name" value="Glyoxalase"/>
    <property type="match status" value="1"/>
</dbReference>
<dbReference type="InterPro" id="IPR037523">
    <property type="entry name" value="VOC_core"/>
</dbReference>
<comment type="similarity">
    <text evidence="1">Belongs to the bleomycin resistance protein family.</text>
</comment>
<sequence>MTRIVPKGISVTVAAETVRESDHEHCGCCGRQLPRSEVVELGNTPGVFICVGCAIWAARRIGPAATLRQLRFTPLGALMRRLAGSRTDAGPQAAIPILPSTDLDRTAAFYTTAGFTETGRHPGYLLMRTSDAELHFSLEPDSPAPGQCFIHVTDALKLWKQLRHRATAGVSPIADQDYGLREFVLTDPDGNRVRFG</sequence>
<gene>
    <name evidence="5" type="ORF">GA0070624_2108</name>
</gene>
<dbReference type="STRING" id="568872.GA0070624_2108"/>
<dbReference type="SUPFAM" id="SSF54593">
    <property type="entry name" value="Glyoxalase/Bleomycin resistance protein/Dihydroxybiphenyl dioxygenase"/>
    <property type="match status" value="1"/>
</dbReference>
<dbReference type="GO" id="GO:0046677">
    <property type="term" value="P:response to antibiotic"/>
    <property type="evidence" value="ECO:0007669"/>
    <property type="project" value="UniProtKB-KW"/>
</dbReference>
<dbReference type="CDD" id="cd08349">
    <property type="entry name" value="BLMA_like"/>
    <property type="match status" value="1"/>
</dbReference>
<dbReference type="AlphaFoldDB" id="A0A1C6RUH6"/>
<organism evidence="5 6">
    <name type="scientific">Micromonospora rhizosphaerae</name>
    <dbReference type="NCBI Taxonomy" id="568872"/>
    <lineage>
        <taxon>Bacteria</taxon>
        <taxon>Bacillati</taxon>
        <taxon>Actinomycetota</taxon>
        <taxon>Actinomycetes</taxon>
        <taxon>Micromonosporales</taxon>
        <taxon>Micromonosporaceae</taxon>
        <taxon>Micromonospora</taxon>
    </lineage>
</organism>
<evidence type="ECO:0000256" key="3">
    <source>
        <dbReference type="ARBA" id="ARBA00023251"/>
    </source>
</evidence>
<reference evidence="6" key="1">
    <citation type="submission" date="2016-06" db="EMBL/GenBank/DDBJ databases">
        <authorList>
            <person name="Varghese N."/>
            <person name="Submissions Spin"/>
        </authorList>
    </citation>
    <scope>NUCLEOTIDE SEQUENCE [LARGE SCALE GENOMIC DNA]</scope>
    <source>
        <strain evidence="6">DSM 45431</strain>
    </source>
</reference>
<dbReference type="InterPro" id="IPR000335">
    <property type="entry name" value="Bleomycin-R"/>
</dbReference>
<feature type="domain" description="VOC" evidence="4">
    <location>
        <begin position="92"/>
        <end position="196"/>
    </location>
</feature>
<keyword evidence="3" id="KW-0046">Antibiotic resistance</keyword>
<dbReference type="Proteomes" id="UP000199413">
    <property type="component" value="Unassembled WGS sequence"/>
</dbReference>
<evidence type="ECO:0000259" key="4">
    <source>
        <dbReference type="PROSITE" id="PS51819"/>
    </source>
</evidence>
<evidence type="ECO:0000313" key="5">
    <source>
        <dbReference type="EMBL" id="SCL20774.1"/>
    </source>
</evidence>
<dbReference type="InterPro" id="IPR029068">
    <property type="entry name" value="Glyas_Bleomycin-R_OHBP_Dase"/>
</dbReference>
<dbReference type="Gene3D" id="3.10.180.10">
    <property type="entry name" value="2,3-Dihydroxybiphenyl 1,2-Dioxygenase, domain 1"/>
    <property type="match status" value="1"/>
</dbReference>
<proteinExistence type="inferred from homology"/>
<evidence type="ECO:0000313" key="6">
    <source>
        <dbReference type="Proteomes" id="UP000199413"/>
    </source>
</evidence>
<evidence type="ECO:0000256" key="1">
    <source>
        <dbReference type="ARBA" id="ARBA00011051"/>
    </source>
</evidence>
<dbReference type="EMBL" id="FMHV01000002">
    <property type="protein sequence ID" value="SCL20774.1"/>
    <property type="molecule type" value="Genomic_DNA"/>
</dbReference>
<name>A0A1C6RUH6_9ACTN</name>
<evidence type="ECO:0000256" key="2">
    <source>
        <dbReference type="ARBA" id="ARBA00021572"/>
    </source>
</evidence>
<dbReference type="InterPro" id="IPR004360">
    <property type="entry name" value="Glyas_Fos-R_dOase_dom"/>
</dbReference>